<reference evidence="2" key="1">
    <citation type="submission" date="2019-07" db="EMBL/GenBank/DDBJ databases">
        <authorList>
            <person name="Palmer J.M."/>
        </authorList>
    </citation>
    <scope>NUCLEOTIDE SEQUENCE</scope>
    <source>
        <strain evidence="2">PC9</strain>
    </source>
</reference>
<keyword evidence="3" id="KW-1185">Reference proteome</keyword>
<dbReference type="VEuPathDB" id="FungiDB:PC9H_010023"/>
<dbReference type="GeneID" id="59379841"/>
<sequence length="253" mass="28200">MHRAFLRVPDPLQSDYYESDGGLSSNTSSPYPPNTPASMTFIPPVAPSHRVPRPRTLKKSRSLKSMKSVEQNLRAVFVDLVQNSMSLHDAGISTPGISLSSIGAPQDFRVLERQGSAMDVSVPRSRTPSISRALSPFRKLFRPPSALDRPSKLPAVQSKTKYATCTRCGSGFKKYVYNADEDIILYNEEECHFHPGRIEEWLFDQRCFVGNVSAANRTAYFWSCCTEDPQAPGCCRKSRHRGEDDPTDVLPAT</sequence>
<proteinExistence type="predicted"/>
<accession>A0A8H6ZQ58</accession>
<evidence type="ECO:0000313" key="3">
    <source>
        <dbReference type="Proteomes" id="UP000623687"/>
    </source>
</evidence>
<dbReference type="RefSeq" id="XP_036628906.1">
    <property type="nucleotide sequence ID" value="XM_036779517.1"/>
</dbReference>
<protein>
    <submittedName>
        <fullName evidence="2">Uncharacterized protein</fullName>
    </submittedName>
</protein>
<evidence type="ECO:0000313" key="2">
    <source>
        <dbReference type="EMBL" id="KAF7424712.1"/>
    </source>
</evidence>
<feature type="region of interest" description="Disordered" evidence="1">
    <location>
        <begin position="234"/>
        <end position="253"/>
    </location>
</feature>
<organism evidence="2 3">
    <name type="scientific">Pleurotus ostreatus</name>
    <name type="common">Oyster mushroom</name>
    <name type="synonym">White-rot fungus</name>
    <dbReference type="NCBI Taxonomy" id="5322"/>
    <lineage>
        <taxon>Eukaryota</taxon>
        <taxon>Fungi</taxon>
        <taxon>Dikarya</taxon>
        <taxon>Basidiomycota</taxon>
        <taxon>Agaricomycotina</taxon>
        <taxon>Agaricomycetes</taxon>
        <taxon>Agaricomycetidae</taxon>
        <taxon>Agaricales</taxon>
        <taxon>Pleurotineae</taxon>
        <taxon>Pleurotaceae</taxon>
        <taxon>Pleurotus</taxon>
    </lineage>
</organism>
<feature type="compositionally biased region" description="Basic residues" evidence="1">
    <location>
        <begin position="50"/>
        <end position="64"/>
    </location>
</feature>
<dbReference type="AlphaFoldDB" id="A0A8H6ZQ58"/>
<name>A0A8H6ZQ58_PLEOS</name>
<evidence type="ECO:0000256" key="1">
    <source>
        <dbReference type="SAM" id="MobiDB-lite"/>
    </source>
</evidence>
<feature type="region of interest" description="Disordered" evidence="1">
    <location>
        <begin position="16"/>
        <end position="65"/>
    </location>
</feature>
<gene>
    <name evidence="2" type="ORF">PC9H_010023</name>
</gene>
<comment type="caution">
    <text evidence="2">The sequence shown here is derived from an EMBL/GenBank/DDBJ whole genome shotgun (WGS) entry which is preliminary data.</text>
</comment>
<dbReference type="Proteomes" id="UP000623687">
    <property type="component" value="Unassembled WGS sequence"/>
</dbReference>
<dbReference type="EMBL" id="JACETU010000007">
    <property type="protein sequence ID" value="KAF7424712.1"/>
    <property type="molecule type" value="Genomic_DNA"/>
</dbReference>